<feature type="domain" description="Plastocyanin-like" evidence="2">
    <location>
        <begin position="17"/>
        <end position="81"/>
    </location>
</feature>
<reference evidence="3" key="1">
    <citation type="journal article" date="2022" name="Plant J.">
        <title>Strategies of tolerance reflected in two North American maple genomes.</title>
        <authorList>
            <person name="McEvoy S.L."/>
            <person name="Sezen U.U."/>
            <person name="Trouern-Trend A."/>
            <person name="McMahon S.M."/>
            <person name="Schaberg P.G."/>
            <person name="Yang J."/>
            <person name="Wegrzyn J.L."/>
            <person name="Swenson N.G."/>
        </authorList>
    </citation>
    <scope>NUCLEOTIDE SEQUENCE</scope>
    <source>
        <strain evidence="3">91603</strain>
    </source>
</reference>
<dbReference type="PANTHER" id="PTHR11709">
    <property type="entry name" value="MULTI-COPPER OXIDASE"/>
    <property type="match status" value="1"/>
</dbReference>
<reference evidence="3" key="2">
    <citation type="submission" date="2023-02" db="EMBL/GenBank/DDBJ databases">
        <authorList>
            <person name="Swenson N.G."/>
            <person name="Wegrzyn J.L."/>
            <person name="Mcevoy S.L."/>
        </authorList>
    </citation>
    <scope>NUCLEOTIDE SEQUENCE</scope>
    <source>
        <strain evidence="3">91603</strain>
        <tissue evidence="3">Leaf</tissue>
    </source>
</reference>
<proteinExistence type="inferred from homology"/>
<dbReference type="Gene3D" id="2.60.40.420">
    <property type="entry name" value="Cupredoxins - blue copper proteins"/>
    <property type="match status" value="1"/>
</dbReference>
<dbReference type="AlphaFoldDB" id="A0AAD5P545"/>
<evidence type="ECO:0000256" key="1">
    <source>
        <dbReference type="ARBA" id="ARBA00010609"/>
    </source>
</evidence>
<dbReference type="PANTHER" id="PTHR11709:SF261">
    <property type="entry name" value="LACCASE"/>
    <property type="match status" value="1"/>
</dbReference>
<dbReference type="InterPro" id="IPR045087">
    <property type="entry name" value="Cu-oxidase_fam"/>
</dbReference>
<evidence type="ECO:0000259" key="2">
    <source>
        <dbReference type="Pfam" id="PF07731"/>
    </source>
</evidence>
<dbReference type="InterPro" id="IPR008972">
    <property type="entry name" value="Cupredoxin"/>
</dbReference>
<evidence type="ECO:0000313" key="4">
    <source>
        <dbReference type="Proteomes" id="UP001064489"/>
    </source>
</evidence>
<sequence length="124" mass="14078">MTCRNMSGFYTEDFPDNPPEFYDFVSDQLLVNTTQSLMATKVKVLEYGEEVEIVFQLLNVLNGSEDHLMHLHGYSFYTVDASWKWGVAMALSFGEALQLGNEHRPDSEKWANSTILAYLLSSPS</sequence>
<dbReference type="SUPFAM" id="SSF49503">
    <property type="entry name" value="Cupredoxins"/>
    <property type="match status" value="1"/>
</dbReference>
<dbReference type="Proteomes" id="UP001064489">
    <property type="component" value="Chromosome 9"/>
</dbReference>
<protein>
    <recommendedName>
        <fullName evidence="2">Plastocyanin-like domain-containing protein</fullName>
    </recommendedName>
</protein>
<evidence type="ECO:0000313" key="3">
    <source>
        <dbReference type="EMBL" id="KAI9200668.1"/>
    </source>
</evidence>
<keyword evidence="4" id="KW-1185">Reference proteome</keyword>
<dbReference type="EMBL" id="JAJSOW010000001">
    <property type="protein sequence ID" value="KAI9200668.1"/>
    <property type="molecule type" value="Genomic_DNA"/>
</dbReference>
<dbReference type="GO" id="GO:0016491">
    <property type="term" value="F:oxidoreductase activity"/>
    <property type="evidence" value="ECO:0007669"/>
    <property type="project" value="InterPro"/>
</dbReference>
<dbReference type="InterPro" id="IPR011706">
    <property type="entry name" value="Cu-oxidase_C"/>
</dbReference>
<comment type="caution">
    <text evidence="3">The sequence shown here is derived from an EMBL/GenBank/DDBJ whole genome shotgun (WGS) entry which is preliminary data.</text>
</comment>
<accession>A0AAD5P545</accession>
<dbReference type="GO" id="GO:0005507">
    <property type="term" value="F:copper ion binding"/>
    <property type="evidence" value="ECO:0007669"/>
    <property type="project" value="InterPro"/>
</dbReference>
<comment type="similarity">
    <text evidence="1">Belongs to the multicopper oxidase family.</text>
</comment>
<organism evidence="3 4">
    <name type="scientific">Acer negundo</name>
    <name type="common">Box elder</name>
    <dbReference type="NCBI Taxonomy" id="4023"/>
    <lineage>
        <taxon>Eukaryota</taxon>
        <taxon>Viridiplantae</taxon>
        <taxon>Streptophyta</taxon>
        <taxon>Embryophyta</taxon>
        <taxon>Tracheophyta</taxon>
        <taxon>Spermatophyta</taxon>
        <taxon>Magnoliopsida</taxon>
        <taxon>eudicotyledons</taxon>
        <taxon>Gunneridae</taxon>
        <taxon>Pentapetalae</taxon>
        <taxon>rosids</taxon>
        <taxon>malvids</taxon>
        <taxon>Sapindales</taxon>
        <taxon>Sapindaceae</taxon>
        <taxon>Hippocastanoideae</taxon>
        <taxon>Acereae</taxon>
        <taxon>Acer</taxon>
    </lineage>
</organism>
<name>A0AAD5P545_ACENE</name>
<dbReference type="Pfam" id="PF07731">
    <property type="entry name" value="Cu-oxidase_2"/>
    <property type="match status" value="1"/>
</dbReference>
<gene>
    <name evidence="3" type="ORF">LWI28_011431</name>
</gene>